<sequence>MTTALKARITELHASYNRDAIRELVSLRQTIKGRDLKVGDVILCPGTHKPCTVIEIDDRIIRTDSARQWDQFYLDRHDTINVFRA</sequence>
<reference evidence="1 2" key="1">
    <citation type="submission" date="2017-08" db="EMBL/GenBank/DDBJ databases">
        <title>Infants hospitalized years apart are colonized by the same room-sourced microbial strains.</title>
        <authorList>
            <person name="Brooks B."/>
            <person name="Olm M.R."/>
            <person name="Firek B.A."/>
            <person name="Baker R."/>
            <person name="Thomas B.C."/>
            <person name="Morowitz M.J."/>
            <person name="Banfield J.F."/>
        </authorList>
    </citation>
    <scope>NUCLEOTIDE SEQUENCE [LARGE SCALE GENOMIC DNA]</scope>
    <source>
        <strain evidence="1">S2_003_000_R2_11</strain>
    </source>
</reference>
<gene>
    <name evidence="1" type="ORF">DI533_21425</name>
</gene>
<evidence type="ECO:0000313" key="2">
    <source>
        <dbReference type="Proteomes" id="UP000248975"/>
    </source>
</evidence>
<protein>
    <submittedName>
        <fullName evidence="1">Uncharacterized protein</fullName>
    </submittedName>
</protein>
<dbReference type="EMBL" id="QFQS01000013">
    <property type="protein sequence ID" value="PZQ94810.1"/>
    <property type="molecule type" value="Genomic_DNA"/>
</dbReference>
<evidence type="ECO:0000313" key="1">
    <source>
        <dbReference type="EMBL" id="PZQ94810.1"/>
    </source>
</evidence>
<proteinExistence type="predicted"/>
<accession>A0A2W5UA49</accession>
<dbReference type="Proteomes" id="UP000248975">
    <property type="component" value="Unassembled WGS sequence"/>
</dbReference>
<dbReference type="AlphaFoldDB" id="A0A2W5UA49"/>
<organism evidence="1 2">
    <name type="scientific">Cereibacter sphaeroides</name>
    <name type="common">Rhodobacter sphaeroides</name>
    <dbReference type="NCBI Taxonomy" id="1063"/>
    <lineage>
        <taxon>Bacteria</taxon>
        <taxon>Pseudomonadati</taxon>
        <taxon>Pseudomonadota</taxon>
        <taxon>Alphaproteobacteria</taxon>
        <taxon>Rhodobacterales</taxon>
        <taxon>Paracoccaceae</taxon>
        <taxon>Cereibacter</taxon>
    </lineage>
</organism>
<comment type="caution">
    <text evidence="1">The sequence shown here is derived from an EMBL/GenBank/DDBJ whole genome shotgun (WGS) entry which is preliminary data.</text>
</comment>
<name>A0A2W5UA49_CERSP</name>